<accession>A0ABW5FSC0</accession>
<evidence type="ECO:0000256" key="11">
    <source>
        <dbReference type="RuleBase" id="RU361241"/>
    </source>
</evidence>
<sequence length="458" mass="49463">MEWLSPLDAAFLDLEDGDESAVLSIASVAVMEGPVPGHEELIAAVASRLDRIPRYRQRIRRLPFDLLPPFWADDSHFAPEHHFVRAALPAPGGEAELCELVGMVMAERLDRDHPLWQTWIIEGLAGGRWAVLIKIHHSMADGIAGMNIQRLLLDEPVEQTDRDGAGAGNSLVTMLLSPLHPRHVLRSATGMARGMVTMLTGLLPVKSSSLSGPIGRQRRYELAHARLSELREIGRAFGATVNDVALTAVTGALRQLLLDRGERPAAHSVRALVPVSMRHGGAEGDRARNQISLMLPMLPVDLARPVDRLTAVHDRLSALKSSDEASAGAAVTTAARFGPFGPLSWVIRIAARLPQRSIVTVATNVPGPRRRLSLLGRRILEIHPYVPLAIRLRTGVAVLTYRDHVSFGITSDVDSAPKPGLLSEAIEGELAELLAMARTSVTDPRSGSPGRFGPVGPG</sequence>
<evidence type="ECO:0000256" key="2">
    <source>
        <dbReference type="ARBA" id="ARBA00005189"/>
    </source>
</evidence>
<comment type="caution">
    <text evidence="14">The sequence shown here is derived from an EMBL/GenBank/DDBJ whole genome shotgun (WGS) entry which is preliminary data.</text>
</comment>
<dbReference type="InterPro" id="IPR045034">
    <property type="entry name" value="O-acyltransferase_WSD1-like"/>
</dbReference>
<evidence type="ECO:0000256" key="1">
    <source>
        <dbReference type="ARBA" id="ARBA00004771"/>
    </source>
</evidence>
<evidence type="ECO:0000256" key="9">
    <source>
        <dbReference type="ARBA" id="ARBA00023315"/>
    </source>
</evidence>
<comment type="pathway">
    <text evidence="1 11">Glycerolipid metabolism; triacylglycerol biosynthesis.</text>
</comment>
<dbReference type="EMBL" id="JBHUKR010000006">
    <property type="protein sequence ID" value="MFD2417085.1"/>
    <property type="molecule type" value="Genomic_DNA"/>
</dbReference>
<dbReference type="PANTHER" id="PTHR31650">
    <property type="entry name" value="O-ACYLTRANSFERASE (WSD1-LIKE) FAMILY PROTEIN"/>
    <property type="match status" value="1"/>
</dbReference>
<feature type="domain" description="O-acyltransferase WSD1-like N-terminal" evidence="12">
    <location>
        <begin position="4"/>
        <end position="245"/>
    </location>
</feature>
<keyword evidence="15" id="KW-1185">Reference proteome</keyword>
<evidence type="ECO:0000256" key="6">
    <source>
        <dbReference type="ARBA" id="ARBA00022679"/>
    </source>
</evidence>
<keyword evidence="6 11" id="KW-0808">Transferase</keyword>
<name>A0ABW5FSC0_9PSEU</name>
<evidence type="ECO:0000313" key="15">
    <source>
        <dbReference type="Proteomes" id="UP001597417"/>
    </source>
</evidence>
<gene>
    <name evidence="14" type="ORF">ACFSXZ_12200</name>
</gene>
<keyword evidence="7 11" id="KW-0319">Glycerol metabolism</keyword>
<dbReference type="InterPro" id="IPR004255">
    <property type="entry name" value="O-acyltransferase_WSD1_N"/>
</dbReference>
<dbReference type="NCBIfam" id="TIGR02946">
    <property type="entry name" value="acyl_WS_DGAT"/>
    <property type="match status" value="1"/>
</dbReference>
<evidence type="ECO:0000256" key="10">
    <source>
        <dbReference type="ARBA" id="ARBA00048109"/>
    </source>
</evidence>
<keyword evidence="8 11" id="KW-0443">Lipid metabolism</keyword>
<evidence type="ECO:0000256" key="8">
    <source>
        <dbReference type="ARBA" id="ARBA00023098"/>
    </source>
</evidence>
<keyword evidence="5 11" id="KW-0444">Lipid biosynthesis</keyword>
<dbReference type="SUPFAM" id="SSF52777">
    <property type="entry name" value="CoA-dependent acyltransferases"/>
    <property type="match status" value="1"/>
</dbReference>
<comment type="catalytic activity">
    <reaction evidence="10 11">
        <text>an acyl-CoA + a 1,2-diacyl-sn-glycerol = a triacyl-sn-glycerol + CoA</text>
        <dbReference type="Rhea" id="RHEA:10868"/>
        <dbReference type="ChEBI" id="CHEBI:17815"/>
        <dbReference type="ChEBI" id="CHEBI:57287"/>
        <dbReference type="ChEBI" id="CHEBI:58342"/>
        <dbReference type="ChEBI" id="CHEBI:64615"/>
        <dbReference type="EC" id="2.3.1.20"/>
    </reaction>
</comment>
<evidence type="ECO:0000256" key="5">
    <source>
        <dbReference type="ARBA" id="ARBA00022516"/>
    </source>
</evidence>
<dbReference type="InterPro" id="IPR014292">
    <property type="entry name" value="Acyl_transf_WS/DGAT"/>
</dbReference>
<organism evidence="14 15">
    <name type="scientific">Amycolatopsis pigmentata</name>
    <dbReference type="NCBI Taxonomy" id="450801"/>
    <lineage>
        <taxon>Bacteria</taxon>
        <taxon>Bacillati</taxon>
        <taxon>Actinomycetota</taxon>
        <taxon>Actinomycetes</taxon>
        <taxon>Pseudonocardiales</taxon>
        <taxon>Pseudonocardiaceae</taxon>
        <taxon>Amycolatopsis</taxon>
    </lineage>
</organism>
<evidence type="ECO:0000313" key="14">
    <source>
        <dbReference type="EMBL" id="MFD2417085.1"/>
    </source>
</evidence>
<dbReference type="InterPro" id="IPR009721">
    <property type="entry name" value="O-acyltransferase_WSD1_C"/>
</dbReference>
<evidence type="ECO:0000256" key="7">
    <source>
        <dbReference type="ARBA" id="ARBA00022798"/>
    </source>
</evidence>
<protein>
    <recommendedName>
        <fullName evidence="4 11">Diacylglycerol O-acyltransferase</fullName>
        <ecNumber evidence="4 11">2.3.1.20</ecNumber>
    </recommendedName>
</protein>
<evidence type="ECO:0000256" key="3">
    <source>
        <dbReference type="ARBA" id="ARBA00009587"/>
    </source>
</evidence>
<dbReference type="EC" id="2.3.1.20" evidence="4 11"/>
<proteinExistence type="inferred from homology"/>
<comment type="similarity">
    <text evidence="3 11">Belongs to the long-chain O-acyltransferase family.</text>
</comment>
<keyword evidence="9 11" id="KW-0012">Acyltransferase</keyword>
<evidence type="ECO:0000259" key="12">
    <source>
        <dbReference type="Pfam" id="PF03007"/>
    </source>
</evidence>
<dbReference type="Pfam" id="PF03007">
    <property type="entry name" value="WS_DGAT_cat"/>
    <property type="match status" value="1"/>
</dbReference>
<dbReference type="PANTHER" id="PTHR31650:SF1">
    <property type="entry name" value="WAX ESTER SYNTHASE_DIACYLGLYCEROL ACYLTRANSFERASE 4-RELATED"/>
    <property type="match status" value="1"/>
</dbReference>
<evidence type="ECO:0000256" key="4">
    <source>
        <dbReference type="ARBA" id="ARBA00013244"/>
    </source>
</evidence>
<dbReference type="Proteomes" id="UP001597417">
    <property type="component" value="Unassembled WGS sequence"/>
</dbReference>
<comment type="pathway">
    <text evidence="2">Lipid metabolism.</text>
</comment>
<dbReference type="Pfam" id="PF06974">
    <property type="entry name" value="WS_DGAT_C"/>
    <property type="match status" value="1"/>
</dbReference>
<reference evidence="15" key="1">
    <citation type="journal article" date="2019" name="Int. J. Syst. Evol. Microbiol.">
        <title>The Global Catalogue of Microorganisms (GCM) 10K type strain sequencing project: providing services to taxonomists for standard genome sequencing and annotation.</title>
        <authorList>
            <consortium name="The Broad Institute Genomics Platform"/>
            <consortium name="The Broad Institute Genome Sequencing Center for Infectious Disease"/>
            <person name="Wu L."/>
            <person name="Ma J."/>
        </authorList>
    </citation>
    <scope>NUCLEOTIDE SEQUENCE [LARGE SCALE GENOMIC DNA]</scope>
    <source>
        <strain evidence="15">CGMCC 4.7645</strain>
    </source>
</reference>
<evidence type="ECO:0000259" key="13">
    <source>
        <dbReference type="Pfam" id="PF06974"/>
    </source>
</evidence>
<dbReference type="RefSeq" id="WP_378264460.1">
    <property type="nucleotide sequence ID" value="NZ_JBHUKR010000006.1"/>
</dbReference>
<feature type="domain" description="O-acyltransferase WSD1 C-terminal" evidence="13">
    <location>
        <begin position="289"/>
        <end position="433"/>
    </location>
</feature>